<dbReference type="Pfam" id="PF07923">
    <property type="entry name" value="N1221"/>
    <property type="match status" value="1"/>
</dbReference>
<dbReference type="Pfam" id="PF11882">
    <property type="entry name" value="DUF3402"/>
    <property type="match status" value="2"/>
</dbReference>
<keyword evidence="5" id="KW-1185">Reference proteome</keyword>
<dbReference type="PANTHER" id="PTHR13239:SF4">
    <property type="entry name" value="AT25231P"/>
    <property type="match status" value="1"/>
</dbReference>
<comment type="caution">
    <text evidence="4">The sequence shown here is derived from an EMBL/GenBank/DDBJ whole genome shotgun (WGS) entry which is preliminary data.</text>
</comment>
<feature type="region of interest" description="Disordered" evidence="1">
    <location>
        <begin position="1012"/>
        <end position="1037"/>
    </location>
</feature>
<feature type="region of interest" description="Disordered" evidence="1">
    <location>
        <begin position="76"/>
        <end position="116"/>
    </location>
</feature>
<feature type="region of interest" description="Disordered" evidence="1">
    <location>
        <begin position="957"/>
        <end position="977"/>
    </location>
</feature>
<feature type="domain" description="Far11/STRP C-terminal" evidence="3">
    <location>
        <begin position="482"/>
        <end position="946"/>
    </location>
</feature>
<evidence type="ECO:0000313" key="4">
    <source>
        <dbReference type="EMBL" id="KAJ3109212.1"/>
    </source>
</evidence>
<dbReference type="EMBL" id="JADGJH010001823">
    <property type="protein sequence ID" value="KAJ3109212.1"/>
    <property type="molecule type" value="Genomic_DNA"/>
</dbReference>
<evidence type="ECO:0000259" key="2">
    <source>
        <dbReference type="SMART" id="SM01292"/>
    </source>
</evidence>
<dbReference type="InterPro" id="IPR021819">
    <property type="entry name" value="Far11/STRP_C"/>
</dbReference>
<name>A0AAD5SX18_9FUNG</name>
<feature type="compositionally biased region" description="Polar residues" evidence="1">
    <location>
        <begin position="88"/>
        <end position="102"/>
    </location>
</feature>
<dbReference type="InterPro" id="IPR040185">
    <property type="entry name" value="Far11/STRP"/>
</dbReference>
<reference evidence="4" key="1">
    <citation type="submission" date="2020-05" db="EMBL/GenBank/DDBJ databases">
        <title>Phylogenomic resolution of chytrid fungi.</title>
        <authorList>
            <person name="Stajich J.E."/>
            <person name="Amses K."/>
            <person name="Simmons R."/>
            <person name="Seto K."/>
            <person name="Myers J."/>
            <person name="Bonds A."/>
            <person name="Quandt C.A."/>
            <person name="Barry K."/>
            <person name="Liu P."/>
            <person name="Grigoriev I."/>
            <person name="Longcore J.E."/>
            <person name="James T.Y."/>
        </authorList>
    </citation>
    <scope>NUCLEOTIDE SEQUENCE</scope>
    <source>
        <strain evidence="4">JEL0513</strain>
    </source>
</reference>
<evidence type="ECO:0000256" key="1">
    <source>
        <dbReference type="SAM" id="MobiDB-lite"/>
    </source>
</evidence>
<proteinExistence type="predicted"/>
<evidence type="ECO:0000259" key="3">
    <source>
        <dbReference type="SMART" id="SM01293"/>
    </source>
</evidence>
<gene>
    <name evidence="4" type="primary">FAR11</name>
    <name evidence="4" type="ORF">HK100_003334</name>
</gene>
<dbReference type="AlphaFoldDB" id="A0AAD5SX18"/>
<feature type="region of interest" description="Disordered" evidence="1">
    <location>
        <begin position="557"/>
        <end position="579"/>
    </location>
</feature>
<dbReference type="PANTHER" id="PTHR13239">
    <property type="entry name" value="PROTEIN REQUIRED FOR HYPHAL ANASTOMOSIS HAM-2"/>
    <property type="match status" value="1"/>
</dbReference>
<feature type="compositionally biased region" description="Acidic residues" evidence="1">
    <location>
        <begin position="964"/>
        <end position="977"/>
    </location>
</feature>
<feature type="compositionally biased region" description="Polar residues" evidence="1">
    <location>
        <begin position="1025"/>
        <end position="1037"/>
    </location>
</feature>
<dbReference type="SMART" id="SM01293">
    <property type="entry name" value="DUF3402"/>
    <property type="match status" value="1"/>
</dbReference>
<protein>
    <submittedName>
        <fullName evidence="4">Factor arrest protein 11</fullName>
    </submittedName>
</protein>
<organism evidence="4 5">
    <name type="scientific">Physocladia obscura</name>
    <dbReference type="NCBI Taxonomy" id="109957"/>
    <lineage>
        <taxon>Eukaryota</taxon>
        <taxon>Fungi</taxon>
        <taxon>Fungi incertae sedis</taxon>
        <taxon>Chytridiomycota</taxon>
        <taxon>Chytridiomycota incertae sedis</taxon>
        <taxon>Chytridiomycetes</taxon>
        <taxon>Chytridiales</taxon>
        <taxon>Chytriomycetaceae</taxon>
        <taxon>Physocladia</taxon>
    </lineage>
</organism>
<sequence length="1037" mass="113483">MSVSLPPIQRPSKAKAASFHSTSSIYSSSVIAPALAAGNANGDKNSKTETAQRIAAAKNSPNKLSPTPTAIILGWRDDGDNIPPEPADSQNTQSSIIPNPSTGKLPHRASVSGPAAVGNQTAPYDFAYADRDKFDAEIDDFFGLADSHLTLEAVDLFEAEYSSDWEADSESKKQSHIICLLESLELCSQSARINAAKQLLYIAQGVFAIQLTKSTHVERIKSNNKFLFSLDALNYYRAAFKHVSAKFEELMQQPSNTNSQNNLSQQQQQLEKQTAIENTLEESSLYLALMYLLVEVNLQDPDFARECSECDAFDAVATVASSSYSGNNNNNGYVKAKGRRIPFAIELFEIVSVLAEANRKIYPVKKLLLLLWKVLLCTVGTRETLLALKDAGRKREGLPPVPKDTFGKSIPQDLHNLQVLTTKKYPAYYVPEITSLVPSDVALLPEPLSAVARRTILGPSGIGGNGSSAGSIIQPLIAGVMPVAMEEAVNLITDKMYIGMREVQISREMIELEAVKRRGGGDGFDFGGGSGADGVNSKKLQYNFDELLERVEDLYELNPTKPEQSGNERNKMQSPSPEMAEIADLNRHKEVVTKAISGILLILLKSMKCDEILKFEYLCQLLVDNNTAILILKMLSTWFQNPMAASLAAVSAGVGGGTVPERVDSLNGAAAIATAVSASSGMGAVWLKERDEPEELNFFSWTQAKIEADENAQNISTITPTVQSGSWRNFYTTINLLRILQKLTKRKTQRVMALVQWKASAVLKRIIKVPSIPLQIYALKLLKSQIPYMGKKWRSSNMKVITSIYLHLRPNLCEEFLSGDSDTDSDEAMAQEQNLRSLIACYHHRVYPEIYPPPQPVSSQQNSSISNIETGFSNINIADEDLDALLASASNKQSLSIADNYRRSSVSSLLNSPPEFPHSDADLGKNRYASEVASRKVLDDNFINNYRVWLDEEVFGVSSNGSSSEDDEDSDDGTVFDDEISGGMGFGVIGVGGRKVVVDEFDGWLEGSVYDAEQNHNSDDGMVAPQSSPTNTGRNSV</sequence>
<dbReference type="SMART" id="SM01292">
    <property type="entry name" value="N1221"/>
    <property type="match status" value="1"/>
</dbReference>
<dbReference type="GO" id="GO:0005829">
    <property type="term" value="C:cytosol"/>
    <property type="evidence" value="ECO:0007669"/>
    <property type="project" value="TreeGrafter"/>
</dbReference>
<dbReference type="InterPro" id="IPR012486">
    <property type="entry name" value="Far11/STRP_N"/>
</dbReference>
<evidence type="ECO:0000313" key="5">
    <source>
        <dbReference type="Proteomes" id="UP001211907"/>
    </source>
</evidence>
<dbReference type="Proteomes" id="UP001211907">
    <property type="component" value="Unassembled WGS sequence"/>
</dbReference>
<accession>A0AAD5SX18</accession>
<feature type="domain" description="Far11/STRP N-terminal" evidence="2">
    <location>
        <begin position="121"/>
        <end position="435"/>
    </location>
</feature>
<dbReference type="GO" id="GO:0007010">
    <property type="term" value="P:cytoskeleton organization"/>
    <property type="evidence" value="ECO:0007669"/>
    <property type="project" value="TreeGrafter"/>
</dbReference>